<organism evidence="1 2">
    <name type="scientific">Ligilactobacillus equi DPC 6820</name>
    <dbReference type="NCBI Taxonomy" id="1392007"/>
    <lineage>
        <taxon>Bacteria</taxon>
        <taxon>Bacillati</taxon>
        <taxon>Bacillota</taxon>
        <taxon>Bacilli</taxon>
        <taxon>Lactobacillales</taxon>
        <taxon>Lactobacillaceae</taxon>
        <taxon>Ligilactobacillus</taxon>
    </lineage>
</organism>
<reference evidence="1 2" key="1">
    <citation type="journal article" date="2014" name="Genome Announc.">
        <title>The Genome of the Predominant Equine Lactobacillus Species, Lactobacillus equi, Is Reflective of Its Lifestyle Adaptations to an Herbivorous Host.</title>
        <authorList>
            <person name="O'Donnell M.M."/>
            <person name="Harris H.M."/>
            <person name="O'Toole P.W."/>
            <person name="Ross R.P."/>
        </authorList>
    </citation>
    <scope>NUCLEOTIDE SEQUENCE [LARGE SCALE GENOMIC DNA]</scope>
    <source>
        <strain evidence="1 2">DPC 6820</strain>
    </source>
</reference>
<sequence>MNEEQWIENNEQGLVPDDVIIDDDQYLEEAEHYFDVMKEVEATKEKKKLAVQQFDSRIKNKQGYADWLKSRLTAYKAFHEDSKIKSPFVRISRIKAKDVIATSYDEDKLIEAYPDFIKQVKPKLNWSALKATLSIAGDKVIDEDGQVVDGVSVEHKPAEVRASIIKPKEDK</sequence>
<protein>
    <submittedName>
        <fullName evidence="1">Uncharacterized protein</fullName>
    </submittedName>
</protein>
<evidence type="ECO:0000313" key="1">
    <source>
        <dbReference type="EMBL" id="ETA73241.1"/>
    </source>
</evidence>
<dbReference type="EMBL" id="AWWH01000197">
    <property type="protein sequence ID" value="ETA73241.1"/>
    <property type="molecule type" value="Genomic_DNA"/>
</dbReference>
<dbReference type="PATRIC" id="fig|1392007.3.peg.1965"/>
<dbReference type="RefSeq" id="WP_023860477.1">
    <property type="nucleotide sequence ID" value="NZ_AWWH01000197.1"/>
</dbReference>
<evidence type="ECO:0000313" key="2">
    <source>
        <dbReference type="Proteomes" id="UP000018559"/>
    </source>
</evidence>
<keyword evidence="2" id="KW-1185">Reference proteome</keyword>
<proteinExistence type="predicted"/>
<comment type="caution">
    <text evidence="1">The sequence shown here is derived from an EMBL/GenBank/DDBJ whole genome shotgun (WGS) entry which is preliminary data.</text>
</comment>
<dbReference type="InterPro" id="IPR008840">
    <property type="entry name" value="Sipho_Gp157"/>
</dbReference>
<dbReference type="AlphaFoldDB" id="V7HW16"/>
<dbReference type="Pfam" id="PF05565">
    <property type="entry name" value="Sipho_Gp157"/>
    <property type="match status" value="1"/>
</dbReference>
<dbReference type="Proteomes" id="UP000018559">
    <property type="component" value="Unassembled WGS sequence"/>
</dbReference>
<gene>
    <name evidence="1" type="ORF">LEQ_1709c</name>
</gene>
<accession>V7HW16</accession>
<name>V7HW16_9LACO</name>